<accession>A0ABV8HCK0</accession>
<dbReference type="Proteomes" id="UP001595793">
    <property type="component" value="Unassembled WGS sequence"/>
</dbReference>
<reference evidence="4" key="2">
    <citation type="journal article" date="2019" name="Int. J. Syst. Evol. Microbiol.">
        <title>The Global Catalogue of Microorganisms (GCM) 10K type strain sequencing project: providing services to taxonomists for standard genome sequencing and annotation.</title>
        <authorList>
            <consortium name="The Broad Institute Genomics Platform"/>
            <consortium name="The Broad Institute Genome Sequencing Center for Infectious Disease"/>
            <person name="Wu L."/>
            <person name="Ma J."/>
        </authorList>
    </citation>
    <scope>NUCLEOTIDE SEQUENCE [LARGE SCALE GENOMIC DNA]</scope>
    <source>
        <strain evidence="4">CECT 9128</strain>
    </source>
</reference>
<keyword evidence="4" id="KW-1185">Reference proteome</keyword>
<proteinExistence type="predicted"/>
<organism evidence="2 4">
    <name type="scientific">Zunongwangia endophytica</name>
    <dbReference type="NCBI Taxonomy" id="1808945"/>
    <lineage>
        <taxon>Bacteria</taxon>
        <taxon>Pseudomonadati</taxon>
        <taxon>Bacteroidota</taxon>
        <taxon>Flavobacteriia</taxon>
        <taxon>Flavobacteriales</taxon>
        <taxon>Flavobacteriaceae</taxon>
        <taxon>Zunongwangia</taxon>
    </lineage>
</organism>
<name>A0ABV8HCK0_9FLAO</name>
<comment type="caution">
    <text evidence="2">The sequence shown here is derived from an EMBL/GenBank/DDBJ whole genome shotgun (WGS) entry which is preliminary data.</text>
</comment>
<evidence type="ECO:0000256" key="1">
    <source>
        <dbReference type="SAM" id="Phobius"/>
    </source>
</evidence>
<dbReference type="EMBL" id="JBHSAS010000011">
    <property type="protein sequence ID" value="MFC4028905.1"/>
    <property type="molecule type" value="Genomic_DNA"/>
</dbReference>
<sequence>MKKEKIPYHGASGFKVPSGYFENLEDQLCDKVLSEEEQVREIELPAEAGFKVPEAYFDGLEDRLVEKIEIKQPKLIKVDFRKTLYYAAGIAAIFICLYSTFFTLGNEQSASWDDVELSAMEDYIDDGYIDFSSTEFSNMIIEDGYIVEESDFAAMNSDAVFDYIDENVEDPSYILE</sequence>
<keyword evidence="1" id="KW-0812">Transmembrane</keyword>
<gene>
    <name evidence="2" type="ORF">ACFOS1_11065</name>
    <name evidence="3" type="ORF">ACFOS1_15900</name>
</gene>
<protein>
    <submittedName>
        <fullName evidence="2">Uncharacterized protein</fullName>
    </submittedName>
</protein>
<feature type="transmembrane region" description="Helical" evidence="1">
    <location>
        <begin position="84"/>
        <end position="104"/>
    </location>
</feature>
<evidence type="ECO:0000313" key="4">
    <source>
        <dbReference type="Proteomes" id="UP001595793"/>
    </source>
</evidence>
<reference evidence="2" key="1">
    <citation type="journal article" date="2014" name="Int. J. Syst. Evol. Microbiol.">
        <title>Complete genome of a new Firmicutes species belonging to the dominant human colonic microbiota ('Ruminococcus bicirculans') reveals two chromosomes and a selective capacity to utilize plant glucans.</title>
        <authorList>
            <consortium name="NISC Comparative Sequencing Program"/>
            <person name="Wegmann U."/>
            <person name="Louis P."/>
            <person name="Goesmann A."/>
            <person name="Henrissat B."/>
            <person name="Duncan S.H."/>
            <person name="Flint H.J."/>
        </authorList>
    </citation>
    <scope>NUCLEOTIDE SEQUENCE</scope>
    <source>
        <strain evidence="2">CECT 9128</strain>
    </source>
</reference>
<dbReference type="EMBL" id="JBHSAS010000006">
    <property type="protein sequence ID" value="MFC4027946.1"/>
    <property type="molecule type" value="Genomic_DNA"/>
</dbReference>
<evidence type="ECO:0000313" key="2">
    <source>
        <dbReference type="EMBL" id="MFC4027946.1"/>
    </source>
</evidence>
<keyword evidence="1" id="KW-0472">Membrane</keyword>
<reference evidence="2" key="3">
    <citation type="submission" date="2024-09" db="EMBL/GenBank/DDBJ databases">
        <authorList>
            <person name="Sun Q."/>
            <person name="Mori K."/>
        </authorList>
    </citation>
    <scope>NUCLEOTIDE SEQUENCE</scope>
    <source>
        <strain evidence="2">CECT 9128</strain>
    </source>
</reference>
<keyword evidence="1" id="KW-1133">Transmembrane helix</keyword>
<evidence type="ECO:0000313" key="3">
    <source>
        <dbReference type="EMBL" id="MFC4028905.1"/>
    </source>
</evidence>
<dbReference type="RefSeq" id="WP_290231567.1">
    <property type="nucleotide sequence ID" value="NZ_JAUFPZ010000002.1"/>
</dbReference>